<accession>A0A343JCG4</accession>
<keyword evidence="5" id="KW-1185">Reference proteome</keyword>
<evidence type="ECO:0000313" key="5">
    <source>
        <dbReference type="Proteomes" id="UP000264883"/>
    </source>
</evidence>
<dbReference type="EMBL" id="CP016786">
    <property type="protein sequence ID" value="ASW43222.1"/>
    <property type="molecule type" value="Genomic_DNA"/>
</dbReference>
<proteinExistence type="predicted"/>
<sequence>MKNFNIAERRRLLYKRRKRRKTIINFLYFLSIILIVTTLFTLRKTDNQNNTYVNKKIASSYNNKEAITVCIDPGHGDWDTGAESTKGIFEKDIVLDISLRLGKLLEAENINVVYTRTNDSISYLGTANDSLKERIKISKIFDADLFISIHCNSNYDSTSSRGIETWYNPNMKESIEFATILQKNLTALNYSEDRGLKTYENKDDALAVLELNSATPALVELGFLSNILDERYLTSDHGKDKIAEALKNSIIEYINSI</sequence>
<dbReference type="CDD" id="cd02696">
    <property type="entry name" value="MurNAc-LAA"/>
    <property type="match status" value="1"/>
</dbReference>
<dbReference type="KEGG" id="cia:BEN51_06925"/>
<dbReference type="GO" id="GO:0009253">
    <property type="term" value="P:peptidoglycan catabolic process"/>
    <property type="evidence" value="ECO:0007669"/>
    <property type="project" value="InterPro"/>
</dbReference>
<dbReference type="GO" id="GO:0030288">
    <property type="term" value="C:outer membrane-bounded periplasmic space"/>
    <property type="evidence" value="ECO:0007669"/>
    <property type="project" value="TreeGrafter"/>
</dbReference>
<organism evidence="4 5">
    <name type="scientific">Clostridium isatidis</name>
    <dbReference type="NCBI Taxonomy" id="182773"/>
    <lineage>
        <taxon>Bacteria</taxon>
        <taxon>Bacillati</taxon>
        <taxon>Bacillota</taxon>
        <taxon>Clostridia</taxon>
        <taxon>Eubacteriales</taxon>
        <taxon>Clostridiaceae</taxon>
        <taxon>Clostridium</taxon>
    </lineage>
</organism>
<dbReference type="OrthoDB" id="9772024at2"/>
<dbReference type="Proteomes" id="UP000264883">
    <property type="component" value="Chromosome"/>
</dbReference>
<keyword evidence="2" id="KW-1133">Transmembrane helix</keyword>
<dbReference type="Gene3D" id="3.40.630.40">
    <property type="entry name" value="Zn-dependent exopeptidases"/>
    <property type="match status" value="1"/>
</dbReference>
<dbReference type="InterPro" id="IPR002508">
    <property type="entry name" value="MurNAc-LAA_cat"/>
</dbReference>
<feature type="domain" description="MurNAc-LAA" evidence="3">
    <location>
        <begin position="135"/>
        <end position="251"/>
    </location>
</feature>
<dbReference type="SMART" id="SM00646">
    <property type="entry name" value="Ami_3"/>
    <property type="match status" value="1"/>
</dbReference>
<name>A0A343JCG4_9CLOT</name>
<dbReference type="RefSeq" id="WP_119865358.1">
    <property type="nucleotide sequence ID" value="NZ_CP016786.1"/>
</dbReference>
<reference evidence="4 5" key="1">
    <citation type="submission" date="2016-08" db="EMBL/GenBank/DDBJ databases">
        <title>Complete Genome Sequence Of The Indigo Reducing Clostridium isatidis DSM15098.</title>
        <authorList>
            <person name="Little G.T."/>
            <person name="Minton N.P."/>
        </authorList>
    </citation>
    <scope>NUCLEOTIDE SEQUENCE [LARGE SCALE GENOMIC DNA]</scope>
    <source>
        <strain evidence="4 5">DSM 15098</strain>
    </source>
</reference>
<evidence type="ECO:0000256" key="2">
    <source>
        <dbReference type="SAM" id="Phobius"/>
    </source>
</evidence>
<dbReference type="SUPFAM" id="SSF53187">
    <property type="entry name" value="Zn-dependent exopeptidases"/>
    <property type="match status" value="1"/>
</dbReference>
<dbReference type="PANTHER" id="PTHR30404:SF0">
    <property type="entry name" value="N-ACETYLMURAMOYL-L-ALANINE AMIDASE AMIC"/>
    <property type="match status" value="1"/>
</dbReference>
<feature type="transmembrane region" description="Helical" evidence="2">
    <location>
        <begin position="21"/>
        <end position="42"/>
    </location>
</feature>
<dbReference type="PANTHER" id="PTHR30404">
    <property type="entry name" value="N-ACETYLMURAMOYL-L-ALANINE AMIDASE"/>
    <property type="match status" value="1"/>
</dbReference>
<keyword evidence="1" id="KW-0378">Hydrolase</keyword>
<protein>
    <submittedName>
        <fullName evidence="4">N-acetylmuramoyl-L-alanine amidase</fullName>
    </submittedName>
</protein>
<evidence type="ECO:0000256" key="1">
    <source>
        <dbReference type="ARBA" id="ARBA00022801"/>
    </source>
</evidence>
<keyword evidence="2" id="KW-0812">Transmembrane</keyword>
<dbReference type="GO" id="GO:0008745">
    <property type="term" value="F:N-acetylmuramoyl-L-alanine amidase activity"/>
    <property type="evidence" value="ECO:0007669"/>
    <property type="project" value="InterPro"/>
</dbReference>
<evidence type="ECO:0000259" key="3">
    <source>
        <dbReference type="SMART" id="SM00646"/>
    </source>
</evidence>
<gene>
    <name evidence="4" type="ORF">BEN51_06925</name>
</gene>
<keyword evidence="2" id="KW-0472">Membrane</keyword>
<dbReference type="Pfam" id="PF01520">
    <property type="entry name" value="Amidase_3"/>
    <property type="match status" value="1"/>
</dbReference>
<dbReference type="AlphaFoldDB" id="A0A343JCG4"/>
<evidence type="ECO:0000313" key="4">
    <source>
        <dbReference type="EMBL" id="ASW43222.1"/>
    </source>
</evidence>
<dbReference type="InterPro" id="IPR050695">
    <property type="entry name" value="N-acetylmuramoyl_amidase_3"/>
</dbReference>